<keyword evidence="3" id="KW-1185">Reference proteome</keyword>
<evidence type="ECO:0000313" key="3">
    <source>
        <dbReference type="Proteomes" id="UP001255185"/>
    </source>
</evidence>
<name>A0ABU1TP99_9FLAO</name>
<evidence type="ECO:0008006" key="4">
    <source>
        <dbReference type="Google" id="ProtNLM"/>
    </source>
</evidence>
<dbReference type="RefSeq" id="WP_310025246.1">
    <property type="nucleotide sequence ID" value="NZ_JAVDVI010000004.1"/>
</dbReference>
<evidence type="ECO:0000313" key="2">
    <source>
        <dbReference type="EMBL" id="MDR6967222.1"/>
    </source>
</evidence>
<evidence type="ECO:0000256" key="1">
    <source>
        <dbReference type="SAM" id="SignalP"/>
    </source>
</evidence>
<accession>A0ABU1TP99</accession>
<comment type="caution">
    <text evidence="2">The sequence shown here is derived from an EMBL/GenBank/DDBJ whole genome shotgun (WGS) entry which is preliminary data.</text>
</comment>
<gene>
    <name evidence="2" type="ORF">J2X31_001229</name>
</gene>
<protein>
    <recommendedName>
        <fullName evidence="4">Aromatic hydrocarbon degradation protein</fullName>
    </recommendedName>
</protein>
<feature type="signal peptide" evidence="1">
    <location>
        <begin position="1"/>
        <end position="21"/>
    </location>
</feature>
<dbReference type="SUPFAM" id="SSF56935">
    <property type="entry name" value="Porins"/>
    <property type="match status" value="1"/>
</dbReference>
<organism evidence="2 3">
    <name type="scientific">Flavobacterium arsenatis</name>
    <dbReference type="NCBI Taxonomy" id="1484332"/>
    <lineage>
        <taxon>Bacteria</taxon>
        <taxon>Pseudomonadati</taxon>
        <taxon>Bacteroidota</taxon>
        <taxon>Flavobacteriia</taxon>
        <taxon>Flavobacteriales</taxon>
        <taxon>Flavobacteriaceae</taxon>
        <taxon>Flavobacterium</taxon>
    </lineage>
</organism>
<keyword evidence="1" id="KW-0732">Signal</keyword>
<sequence>MTTKFKVRIIIMILLSSNIQAQTTNQLSSPYSFFGLGKINDIGVGKTNALGRSGISYSSESEINTLNPASFAKINLNSFLFDVGARAQQTELKSNRDQKDLKTFNFSNLAFAFALDNKSGIGFSIVPFSEANYYLYGIETPVEGSNESFFSNVSGNGGISNLKISYGRSLNKKLRVGLDINYYFGTINENEIVNLGTDFMNIDKKSFYRGIRPILGLQYDYNPKINFSAVLALPSYLKGTRDTEVSKIIDLSQYSIESSVDKDITGFKLPTEITLGFKFQPLKTLSLNVDYRKSFWSATGIEDNIGKFEDQDFIGFGAEYYTDRGMDNFWKKIRYRLGYNFDNGYLAVNGNKIENFLLTTGLGIPLNTKSQNFINISYAYGQRGVISNVLIKENYHFITLNLSFEDFWFVKKKYN</sequence>
<reference evidence="2 3" key="1">
    <citation type="submission" date="2023-07" db="EMBL/GenBank/DDBJ databases">
        <title>Sorghum-associated microbial communities from plants grown in Nebraska, USA.</title>
        <authorList>
            <person name="Schachtman D."/>
        </authorList>
    </citation>
    <scope>NUCLEOTIDE SEQUENCE [LARGE SCALE GENOMIC DNA]</scope>
    <source>
        <strain evidence="2 3">3773</strain>
    </source>
</reference>
<dbReference type="EMBL" id="JAVDVI010000004">
    <property type="protein sequence ID" value="MDR6967222.1"/>
    <property type="molecule type" value="Genomic_DNA"/>
</dbReference>
<dbReference type="Gene3D" id="2.40.160.60">
    <property type="entry name" value="Outer membrane protein transport protein (OMPP1/FadL/TodX)"/>
    <property type="match status" value="1"/>
</dbReference>
<dbReference type="Proteomes" id="UP001255185">
    <property type="component" value="Unassembled WGS sequence"/>
</dbReference>
<feature type="chain" id="PRO_5045567040" description="Aromatic hydrocarbon degradation protein" evidence="1">
    <location>
        <begin position="22"/>
        <end position="415"/>
    </location>
</feature>
<proteinExistence type="predicted"/>